<protein>
    <submittedName>
        <fullName evidence="2">Endonuclease</fullName>
    </submittedName>
</protein>
<keyword evidence="1" id="KW-0812">Transmembrane</keyword>
<evidence type="ECO:0000256" key="1">
    <source>
        <dbReference type="SAM" id="Phobius"/>
    </source>
</evidence>
<sequence>MSDHHETVRSVLERYGATYAEEARIPLKDKPAPLFQLLVLAMLFAAPIPAATAVAAARELFDAGWRTPQGLLDSTWQQRVDALGRGGYRRYDESTARHLSEMAELLQDRYDGDLRRLRDEAGGDADRIQDLLQEFPRIGATGAAIFCREAQAVWPTLRPFVDDRARAGARAAGLPSARDALARLVPSDDLARLTAALVRLDLDDR</sequence>
<keyword evidence="1" id="KW-1133">Transmembrane helix</keyword>
<feature type="transmembrane region" description="Helical" evidence="1">
    <location>
        <begin position="34"/>
        <end position="57"/>
    </location>
</feature>
<dbReference type="InterPro" id="IPR023170">
    <property type="entry name" value="HhH_base_excis_C"/>
</dbReference>
<dbReference type="OrthoDB" id="3078554at2"/>
<dbReference type="AlphaFoldDB" id="A0A0L6CLV4"/>
<dbReference type="Gene3D" id="1.10.340.30">
    <property type="entry name" value="Hypothetical protein, domain 2"/>
    <property type="match status" value="1"/>
</dbReference>
<evidence type="ECO:0000313" key="2">
    <source>
        <dbReference type="EMBL" id="KNX38714.1"/>
    </source>
</evidence>
<dbReference type="SUPFAM" id="SSF48150">
    <property type="entry name" value="DNA-glycosylase"/>
    <property type="match status" value="1"/>
</dbReference>
<dbReference type="PATRIC" id="fig|1631356.3.peg.3741"/>
<name>A0A0L6CLV4_9MICO</name>
<keyword evidence="2" id="KW-0540">Nuclease</keyword>
<keyword evidence="2" id="KW-0378">Hydrolase</keyword>
<keyword evidence="2" id="KW-0255">Endonuclease</keyword>
<gene>
    <name evidence="2" type="ORF">VV01_18720</name>
</gene>
<accession>A0A0L6CLV4</accession>
<dbReference type="GO" id="GO:0006281">
    <property type="term" value="P:DNA repair"/>
    <property type="evidence" value="ECO:0007669"/>
    <property type="project" value="InterPro"/>
</dbReference>
<evidence type="ECO:0000313" key="3">
    <source>
        <dbReference type="Proteomes" id="UP000037397"/>
    </source>
</evidence>
<dbReference type="GO" id="GO:0004519">
    <property type="term" value="F:endonuclease activity"/>
    <property type="evidence" value="ECO:0007669"/>
    <property type="project" value="UniProtKB-KW"/>
</dbReference>
<dbReference type="RefSeq" id="WP_050671209.1">
    <property type="nucleotide sequence ID" value="NZ_LAIR01000002.1"/>
</dbReference>
<dbReference type="Gene3D" id="1.10.1670.10">
    <property type="entry name" value="Helix-hairpin-Helix base-excision DNA repair enzymes (C-terminal)"/>
    <property type="match status" value="1"/>
</dbReference>
<dbReference type="STRING" id="1631356.VV01_18720"/>
<organism evidence="2 3">
    <name type="scientific">Luteipulveratus halotolerans</name>
    <dbReference type="NCBI Taxonomy" id="1631356"/>
    <lineage>
        <taxon>Bacteria</taxon>
        <taxon>Bacillati</taxon>
        <taxon>Actinomycetota</taxon>
        <taxon>Actinomycetes</taxon>
        <taxon>Micrococcales</taxon>
        <taxon>Dermacoccaceae</taxon>
        <taxon>Luteipulveratus</taxon>
    </lineage>
</organism>
<comment type="caution">
    <text evidence="2">The sequence shown here is derived from an EMBL/GenBank/DDBJ whole genome shotgun (WGS) entry which is preliminary data.</text>
</comment>
<reference evidence="3" key="1">
    <citation type="submission" date="2015-03" db="EMBL/GenBank/DDBJ databases">
        <title>Luteipulveratus halotolerans sp. nov., a novel actinobacterium (Dermacoccaceae) from Sarawak, Malaysia.</title>
        <authorList>
            <person name="Juboi H."/>
            <person name="Basik A."/>
            <person name="Shamsul S.S."/>
            <person name="Arnold P."/>
            <person name="Schmitt E.K."/>
            <person name="Sanglier J.-J."/>
            <person name="Yeo T."/>
        </authorList>
    </citation>
    <scope>NUCLEOTIDE SEQUENCE [LARGE SCALE GENOMIC DNA]</scope>
    <source>
        <strain evidence="3">C296001</strain>
    </source>
</reference>
<dbReference type="EMBL" id="LAIR01000002">
    <property type="protein sequence ID" value="KNX38714.1"/>
    <property type="molecule type" value="Genomic_DNA"/>
</dbReference>
<dbReference type="Proteomes" id="UP000037397">
    <property type="component" value="Unassembled WGS sequence"/>
</dbReference>
<dbReference type="InterPro" id="IPR011257">
    <property type="entry name" value="DNA_glycosylase"/>
</dbReference>
<keyword evidence="1" id="KW-0472">Membrane</keyword>
<proteinExistence type="predicted"/>
<keyword evidence="3" id="KW-1185">Reference proteome</keyword>